<protein>
    <submittedName>
        <fullName evidence="6">DNA-binding transcriptional MerR regulator</fullName>
    </submittedName>
</protein>
<keyword evidence="1" id="KW-0678">Repressor</keyword>
<dbReference type="SUPFAM" id="SSF46955">
    <property type="entry name" value="Putative DNA-binding domain"/>
    <property type="match status" value="1"/>
</dbReference>
<dbReference type="Proteomes" id="UP001519363">
    <property type="component" value="Unassembled WGS sequence"/>
</dbReference>
<comment type="caution">
    <text evidence="6">The sequence shown here is derived from an EMBL/GenBank/DDBJ whole genome shotgun (WGS) entry which is preliminary data.</text>
</comment>
<gene>
    <name evidence="6" type="ORF">JOF53_001394</name>
</gene>
<name>A0ABS5A7F1_9PSEU</name>
<evidence type="ECO:0000256" key="3">
    <source>
        <dbReference type="ARBA" id="ARBA00023125"/>
    </source>
</evidence>
<reference evidence="6 7" key="1">
    <citation type="submission" date="2021-03" db="EMBL/GenBank/DDBJ databases">
        <title>Sequencing the genomes of 1000 actinobacteria strains.</title>
        <authorList>
            <person name="Klenk H.-P."/>
        </authorList>
    </citation>
    <scope>NUCLEOTIDE SEQUENCE [LARGE SCALE GENOMIC DNA]</scope>
    <source>
        <strain evidence="6 7">DSM 44580</strain>
    </source>
</reference>
<evidence type="ECO:0000313" key="7">
    <source>
        <dbReference type="Proteomes" id="UP001519363"/>
    </source>
</evidence>
<dbReference type="GO" id="GO:0003677">
    <property type="term" value="F:DNA binding"/>
    <property type="evidence" value="ECO:0007669"/>
    <property type="project" value="UniProtKB-KW"/>
</dbReference>
<evidence type="ECO:0000313" key="6">
    <source>
        <dbReference type="EMBL" id="MBP2472522.1"/>
    </source>
</evidence>
<evidence type="ECO:0000256" key="4">
    <source>
        <dbReference type="ARBA" id="ARBA00023163"/>
    </source>
</evidence>
<dbReference type="PANTHER" id="PTHR30204">
    <property type="entry name" value="REDOX-CYCLING DRUG-SENSING TRANSCRIPTIONAL ACTIVATOR SOXR"/>
    <property type="match status" value="1"/>
</dbReference>
<proteinExistence type="predicted"/>
<accession>A0ABS5A7F1</accession>
<evidence type="ECO:0000256" key="1">
    <source>
        <dbReference type="ARBA" id="ARBA00022491"/>
    </source>
</evidence>
<dbReference type="Pfam" id="PF13411">
    <property type="entry name" value="MerR_1"/>
    <property type="match status" value="1"/>
</dbReference>
<dbReference type="SMART" id="SM00422">
    <property type="entry name" value="HTH_MERR"/>
    <property type="match status" value="1"/>
</dbReference>
<dbReference type="InterPro" id="IPR047057">
    <property type="entry name" value="MerR_fam"/>
</dbReference>
<evidence type="ECO:0000256" key="2">
    <source>
        <dbReference type="ARBA" id="ARBA00023015"/>
    </source>
</evidence>
<evidence type="ECO:0000259" key="5">
    <source>
        <dbReference type="PROSITE" id="PS50937"/>
    </source>
</evidence>
<dbReference type="PANTHER" id="PTHR30204:SF69">
    <property type="entry name" value="MERR-FAMILY TRANSCRIPTIONAL REGULATOR"/>
    <property type="match status" value="1"/>
</dbReference>
<dbReference type="EMBL" id="JAGIOO010000001">
    <property type="protein sequence ID" value="MBP2472522.1"/>
    <property type="molecule type" value="Genomic_DNA"/>
</dbReference>
<dbReference type="RefSeq" id="WP_086788991.1">
    <property type="nucleotide sequence ID" value="NZ_JAGIOO010000001.1"/>
</dbReference>
<feature type="domain" description="HTH merR-type" evidence="5">
    <location>
        <begin position="1"/>
        <end position="71"/>
    </location>
</feature>
<dbReference type="PROSITE" id="PS50937">
    <property type="entry name" value="HTH_MERR_2"/>
    <property type="match status" value="1"/>
</dbReference>
<dbReference type="InterPro" id="IPR009061">
    <property type="entry name" value="DNA-bd_dom_put_sf"/>
</dbReference>
<keyword evidence="2" id="KW-0805">Transcription regulation</keyword>
<sequence>MIPISEFSHLCHLSPQTLRYYHAEGLLVPNEVDEQTGYRSYTFDQVEQAMLVTVLRGTGMSVKAVRAALDEPDTARELLRQHTEEVRRQREAQDHAISDAQALLAVWPDPVRRHVPAMTVVSGVVPGPSEWQGQYDWAEADAALGTAVEEVVRAVRAAGGEVAGAPWRTPALETRGQRQGNLTTDGPHWLVKVPVTTADLRLPGELEVQEFPARDELAVFIPGRSSMAKYGTALARLLAFPLTDAYPDVARVRQVLLADGLETAVTVYPMDEQDLAG</sequence>
<keyword evidence="7" id="KW-1185">Reference proteome</keyword>
<organism evidence="6 7">
    <name type="scientific">Crossiella equi</name>
    <dbReference type="NCBI Taxonomy" id="130796"/>
    <lineage>
        <taxon>Bacteria</taxon>
        <taxon>Bacillati</taxon>
        <taxon>Actinomycetota</taxon>
        <taxon>Actinomycetes</taxon>
        <taxon>Pseudonocardiales</taxon>
        <taxon>Pseudonocardiaceae</taxon>
        <taxon>Crossiella</taxon>
    </lineage>
</organism>
<keyword evidence="3 6" id="KW-0238">DNA-binding</keyword>
<dbReference type="Gene3D" id="1.10.1660.10">
    <property type="match status" value="1"/>
</dbReference>
<dbReference type="InterPro" id="IPR000551">
    <property type="entry name" value="MerR-type_HTH_dom"/>
</dbReference>
<keyword evidence="4" id="KW-0804">Transcription</keyword>